<reference evidence="1 2" key="1">
    <citation type="submission" date="2017-09" db="EMBL/GenBank/DDBJ databases">
        <title>Large-scale bioinformatics analysis of Bacillus genomes uncovers conserved roles of natural products in bacterial physiology.</title>
        <authorList>
            <consortium name="Agbiome Team Llc"/>
            <person name="Bleich R.M."/>
            <person name="Grubbs K.J."/>
            <person name="Santa Maria K.C."/>
            <person name="Allen S.E."/>
            <person name="Farag S."/>
            <person name="Shank E.A."/>
            <person name="Bowers A."/>
        </authorList>
    </citation>
    <scope>NUCLEOTIDE SEQUENCE [LARGE SCALE GENOMIC DNA]</scope>
    <source>
        <strain evidence="1 2">AFS067272</strain>
    </source>
</reference>
<organism evidence="1 2">
    <name type="scientific">Bacillus cereus</name>
    <dbReference type="NCBI Taxonomy" id="1396"/>
    <lineage>
        <taxon>Bacteria</taxon>
        <taxon>Bacillati</taxon>
        <taxon>Bacillota</taxon>
        <taxon>Bacilli</taxon>
        <taxon>Bacillales</taxon>
        <taxon>Bacillaceae</taxon>
        <taxon>Bacillus</taxon>
        <taxon>Bacillus cereus group</taxon>
    </lineage>
</organism>
<name>A0AA44Q5K9_BACCE</name>
<dbReference type="AlphaFoldDB" id="A0AA44Q5K9"/>
<dbReference type="Proteomes" id="UP000226357">
    <property type="component" value="Unassembled WGS sequence"/>
</dbReference>
<evidence type="ECO:0000313" key="2">
    <source>
        <dbReference type="Proteomes" id="UP000226357"/>
    </source>
</evidence>
<accession>A0AA44Q5K9</accession>
<sequence length="75" mass="8684">MEVISVKILRYLLKKGGVIMEKYIKPSIVECGKSEGVIKGRSGRGTENFWFRKVGSRMTGKWKRVQVQSDFYKIK</sequence>
<gene>
    <name evidence="1" type="ORF">COK38_26355</name>
</gene>
<dbReference type="EMBL" id="NVBO01000372">
    <property type="protein sequence ID" value="PFR87207.1"/>
    <property type="molecule type" value="Genomic_DNA"/>
</dbReference>
<comment type="caution">
    <text evidence="1">The sequence shown here is derived from an EMBL/GenBank/DDBJ whole genome shotgun (WGS) entry which is preliminary data.</text>
</comment>
<proteinExistence type="predicted"/>
<evidence type="ECO:0000313" key="1">
    <source>
        <dbReference type="EMBL" id="PFR87207.1"/>
    </source>
</evidence>
<protein>
    <submittedName>
        <fullName evidence="1">Uncharacterized protein</fullName>
    </submittedName>
</protein>